<evidence type="ECO:0000313" key="5">
    <source>
        <dbReference type="Proteomes" id="UP000054166"/>
    </source>
</evidence>
<dbReference type="PANTHER" id="PTHR45831">
    <property type="entry name" value="LD24721P"/>
    <property type="match status" value="1"/>
</dbReference>
<keyword evidence="5" id="KW-1185">Reference proteome</keyword>
<reference evidence="5" key="2">
    <citation type="submission" date="2015-01" db="EMBL/GenBank/DDBJ databases">
        <title>Evolutionary Origins and Diversification of the Mycorrhizal Mutualists.</title>
        <authorList>
            <consortium name="DOE Joint Genome Institute"/>
            <consortium name="Mycorrhizal Genomics Consortium"/>
            <person name="Kohler A."/>
            <person name="Kuo A."/>
            <person name="Nagy L.G."/>
            <person name="Floudas D."/>
            <person name="Copeland A."/>
            <person name="Barry K.W."/>
            <person name="Cichocki N."/>
            <person name="Veneault-Fourrey C."/>
            <person name="LaButti K."/>
            <person name="Lindquist E.A."/>
            <person name="Lipzen A."/>
            <person name="Lundell T."/>
            <person name="Morin E."/>
            <person name="Murat C."/>
            <person name="Riley R."/>
            <person name="Ohm R."/>
            <person name="Sun H."/>
            <person name="Tunlid A."/>
            <person name="Henrissat B."/>
            <person name="Grigoriev I.V."/>
            <person name="Hibbett D.S."/>
            <person name="Martin F."/>
        </authorList>
    </citation>
    <scope>NUCLEOTIDE SEQUENCE [LARGE SCALE GENOMIC DNA]</scope>
    <source>
        <strain evidence="5">F 1598</strain>
    </source>
</reference>
<evidence type="ECO:0000256" key="1">
    <source>
        <dbReference type="ARBA" id="ARBA00022737"/>
    </source>
</evidence>
<evidence type="ECO:0000256" key="3">
    <source>
        <dbReference type="PROSITE-ProRule" id="PRU00339"/>
    </source>
</evidence>
<accession>A0A0C3F4P7</accession>
<keyword evidence="1" id="KW-0677">Repeat</keyword>
<dbReference type="HOGENOM" id="CLU_141867_4_0_1"/>
<dbReference type="InterPro" id="IPR011990">
    <property type="entry name" value="TPR-like_helical_dom_sf"/>
</dbReference>
<dbReference type="AlphaFoldDB" id="A0A0C3F4P7"/>
<evidence type="ECO:0000256" key="2">
    <source>
        <dbReference type="ARBA" id="ARBA00022803"/>
    </source>
</evidence>
<feature type="repeat" description="TPR" evidence="3">
    <location>
        <begin position="7"/>
        <end position="40"/>
    </location>
</feature>
<keyword evidence="2 3" id="KW-0802">TPR repeat</keyword>
<dbReference type="PROSITE" id="PS50005">
    <property type="entry name" value="TPR"/>
    <property type="match status" value="1"/>
</dbReference>
<dbReference type="EMBL" id="KN833052">
    <property type="protein sequence ID" value="KIM75034.1"/>
    <property type="molecule type" value="Genomic_DNA"/>
</dbReference>
<dbReference type="Pfam" id="PF13414">
    <property type="entry name" value="TPR_11"/>
    <property type="match status" value="1"/>
</dbReference>
<evidence type="ECO:0000313" key="4">
    <source>
        <dbReference type="EMBL" id="KIM75034.1"/>
    </source>
</evidence>
<dbReference type="GO" id="GO:0016020">
    <property type="term" value="C:membrane"/>
    <property type="evidence" value="ECO:0007669"/>
    <property type="project" value="TreeGrafter"/>
</dbReference>
<organism evidence="4 5">
    <name type="scientific">Piloderma croceum (strain F 1598)</name>
    <dbReference type="NCBI Taxonomy" id="765440"/>
    <lineage>
        <taxon>Eukaryota</taxon>
        <taxon>Fungi</taxon>
        <taxon>Dikarya</taxon>
        <taxon>Basidiomycota</taxon>
        <taxon>Agaricomycotina</taxon>
        <taxon>Agaricomycetes</taxon>
        <taxon>Agaricomycetidae</taxon>
        <taxon>Atheliales</taxon>
        <taxon>Atheliaceae</taxon>
        <taxon>Piloderma</taxon>
    </lineage>
</organism>
<sequence length="56" mass="6299">MADTSRIEELKAEGNSLHSQKKYREAYDKFTEAIQLAPDNAILHCNRAAASMTMNN</sequence>
<dbReference type="InterPro" id="IPR019734">
    <property type="entry name" value="TPR_rpt"/>
</dbReference>
<dbReference type="SUPFAM" id="SSF48452">
    <property type="entry name" value="TPR-like"/>
    <property type="match status" value="1"/>
</dbReference>
<dbReference type="InterPro" id="IPR047150">
    <property type="entry name" value="SGT"/>
</dbReference>
<reference evidence="4 5" key="1">
    <citation type="submission" date="2014-04" db="EMBL/GenBank/DDBJ databases">
        <authorList>
            <consortium name="DOE Joint Genome Institute"/>
            <person name="Kuo A."/>
            <person name="Tarkka M."/>
            <person name="Buscot F."/>
            <person name="Kohler A."/>
            <person name="Nagy L.G."/>
            <person name="Floudas D."/>
            <person name="Copeland A."/>
            <person name="Barry K.W."/>
            <person name="Cichocki N."/>
            <person name="Veneault-Fourrey C."/>
            <person name="LaButti K."/>
            <person name="Lindquist E.A."/>
            <person name="Lipzen A."/>
            <person name="Lundell T."/>
            <person name="Morin E."/>
            <person name="Murat C."/>
            <person name="Sun H."/>
            <person name="Tunlid A."/>
            <person name="Henrissat B."/>
            <person name="Grigoriev I.V."/>
            <person name="Hibbett D.S."/>
            <person name="Martin F."/>
            <person name="Nordberg H.P."/>
            <person name="Cantor M.N."/>
            <person name="Hua S.X."/>
        </authorList>
    </citation>
    <scope>NUCLEOTIDE SEQUENCE [LARGE SCALE GENOMIC DNA]</scope>
    <source>
        <strain evidence="4 5">F 1598</strain>
    </source>
</reference>
<name>A0A0C3F4P7_PILCF</name>
<dbReference type="GO" id="GO:0060090">
    <property type="term" value="F:molecular adaptor activity"/>
    <property type="evidence" value="ECO:0007669"/>
    <property type="project" value="TreeGrafter"/>
</dbReference>
<dbReference type="GO" id="GO:0072380">
    <property type="term" value="C:TRC complex"/>
    <property type="evidence" value="ECO:0007669"/>
    <property type="project" value="TreeGrafter"/>
</dbReference>
<dbReference type="Proteomes" id="UP000054166">
    <property type="component" value="Unassembled WGS sequence"/>
</dbReference>
<dbReference type="SMART" id="SM00028">
    <property type="entry name" value="TPR"/>
    <property type="match status" value="1"/>
</dbReference>
<dbReference type="Gene3D" id="1.25.40.10">
    <property type="entry name" value="Tetratricopeptide repeat domain"/>
    <property type="match status" value="1"/>
</dbReference>
<proteinExistence type="predicted"/>
<dbReference type="PANTHER" id="PTHR45831:SF2">
    <property type="entry name" value="LD24721P"/>
    <property type="match status" value="1"/>
</dbReference>
<dbReference type="InParanoid" id="A0A0C3F4P7"/>
<dbReference type="GO" id="GO:0006620">
    <property type="term" value="P:post-translational protein targeting to endoplasmic reticulum membrane"/>
    <property type="evidence" value="ECO:0007669"/>
    <property type="project" value="TreeGrafter"/>
</dbReference>
<gene>
    <name evidence="4" type="ORF">PILCRDRAFT_827741</name>
</gene>
<protein>
    <submittedName>
        <fullName evidence="4">Uncharacterized protein</fullName>
    </submittedName>
</protein>
<dbReference type="OrthoDB" id="2423701at2759"/>